<dbReference type="STRING" id="595537.Varpa_2746"/>
<dbReference type="EMBL" id="CP002417">
    <property type="protein sequence ID" value="ADU36944.1"/>
    <property type="molecule type" value="Genomic_DNA"/>
</dbReference>
<organism evidence="2 3">
    <name type="scientific">Variovorax paradoxus (strain EPS)</name>
    <dbReference type="NCBI Taxonomy" id="595537"/>
    <lineage>
        <taxon>Bacteria</taxon>
        <taxon>Pseudomonadati</taxon>
        <taxon>Pseudomonadota</taxon>
        <taxon>Betaproteobacteria</taxon>
        <taxon>Burkholderiales</taxon>
        <taxon>Comamonadaceae</taxon>
        <taxon>Variovorax</taxon>
    </lineage>
</organism>
<sequence>MARIPQGAFGNRLPQGADTTPMAQIDTQVGDAQQRLGAVAVGVGAQMFADVAQEQQRAAQERKTRDEALARSRAGDGLLDFELQSKTAVEGIKDKVQRGELPYEKAHGELEGVLARVKMPSFGPEQALVADQYSRGAQRLRFQATAAVNQVIDTAQRSELKSTFTAGLDRLGKIALLPDASLEEVLANADKVALSGRAAGIPEADVAKQVQTFKDNTRFQRAQSDLVAARRDMPSLDAFQQRLETGDLSGTLDPDKRIALLKETDTLKFQAQNQQQHALDKREKLAERAVTNATRQIETGLPLTADGWTGLRTTVEGTPYAEDFNRLVKQERDTQQVLRMPMADQQRYIQTREAELQQAGGTLADRANLQRIKATVENNAKQLADEPLVAAQRLFGRAVQPLDPNDLLQPGGAGRAAGIFADRAATLAAMQKQYGSQVGTKPLLPQEAGLLVKAIDSAGPADANQLFGTLRGAINDDDTYRAVMQQIAPDSPVKARAGMLTAIDRPVTIQSNLIASDVRVSSAKVAETMLAGEIILNKTKGQKQVDGQAHSLFVPARQDFSTAFVDSVGNLYRSRPGAQEGDLQAAFAYYVGKSAELGRLASTPKDIDSTLVKEAITATIGDVVDVNGQGKAKAPIGMTGSDMQAKLRERFSEMVKEQDMPPSAVASFEHYGVINYRRDGQYMLTLGGAPVLGKGGAPLVVDLDPPPLSGTRYRRGQQIPGAPEQTYGVQKK</sequence>
<evidence type="ECO:0000313" key="2">
    <source>
        <dbReference type="EMBL" id="ADU36944.1"/>
    </source>
</evidence>
<dbReference type="Proteomes" id="UP000008917">
    <property type="component" value="Chromosome"/>
</dbReference>
<reference evidence="3" key="1">
    <citation type="submission" date="2010-12" db="EMBL/GenBank/DDBJ databases">
        <title>Complete sequence of Variovorax paradoxus EPS.</title>
        <authorList>
            <consortium name="US DOE Joint Genome Institute"/>
            <person name="Lucas S."/>
            <person name="Copeland A."/>
            <person name="Lapidus A."/>
            <person name="Cheng J.-F."/>
            <person name="Goodwin L."/>
            <person name="Pitluck S."/>
            <person name="Teshima H."/>
            <person name="Detter J.C."/>
            <person name="Han C."/>
            <person name="Tapia R."/>
            <person name="Land M."/>
            <person name="Hauser L."/>
            <person name="Kyrpides N."/>
            <person name="Ivanova N."/>
            <person name="Ovchinnikova G."/>
            <person name="Orwin P."/>
            <person name="Han J.-I.G."/>
            <person name="Woyke T."/>
        </authorList>
    </citation>
    <scope>NUCLEOTIDE SEQUENCE [LARGE SCALE GENOMIC DNA]</scope>
    <source>
        <strain evidence="3">EPS</strain>
    </source>
</reference>
<accession>E6V3S0</accession>
<evidence type="ECO:0000256" key="1">
    <source>
        <dbReference type="SAM" id="MobiDB-lite"/>
    </source>
</evidence>
<proteinExistence type="predicted"/>
<protein>
    <submittedName>
        <fullName evidence="2">Uncharacterized protein</fullName>
    </submittedName>
</protein>
<gene>
    <name evidence="2" type="ordered locus">Varpa_2746</name>
</gene>
<dbReference type="KEGG" id="vpe:Varpa_2746"/>
<reference evidence="2 3" key="2">
    <citation type="journal article" date="2013" name="Genome Announc.">
        <title>Genome of the Root-Associated Plant Growth-Promoting Bacterium Variovorax paradoxus Strain EPS.</title>
        <authorList>
            <person name="Han J.I."/>
            <person name="Spain J.C."/>
            <person name="Leadbetter J.R."/>
            <person name="Ovchinnikova G."/>
            <person name="Goodwin L.A."/>
            <person name="Han C.S."/>
            <person name="Woyke T."/>
            <person name="Davenport K.W."/>
            <person name="Orwin P.M."/>
        </authorList>
    </citation>
    <scope>NUCLEOTIDE SEQUENCE [LARGE SCALE GENOMIC DNA]</scope>
    <source>
        <strain evidence="2 3">EPS</strain>
    </source>
</reference>
<dbReference type="HOGENOM" id="CLU_378518_0_0_4"/>
<evidence type="ECO:0000313" key="3">
    <source>
        <dbReference type="Proteomes" id="UP000008917"/>
    </source>
</evidence>
<dbReference type="AlphaFoldDB" id="E6V3S0"/>
<feature type="region of interest" description="Disordered" evidence="1">
    <location>
        <begin position="706"/>
        <end position="732"/>
    </location>
</feature>
<name>E6V3S0_VARPE</name>